<dbReference type="InterPro" id="IPR012341">
    <property type="entry name" value="6hp_glycosidase-like_sf"/>
</dbReference>
<evidence type="ECO:0000256" key="2">
    <source>
        <dbReference type="ARBA" id="ARBA00012652"/>
    </source>
</evidence>
<dbReference type="Gene3D" id="2.60.120.260">
    <property type="entry name" value="Galactose-binding domain-like"/>
    <property type="match status" value="2"/>
</dbReference>
<keyword evidence="4" id="KW-0732">Signal</keyword>
<dbReference type="Pfam" id="PF17389">
    <property type="entry name" value="Bac_rhamnosid6H"/>
    <property type="match status" value="1"/>
</dbReference>
<evidence type="ECO:0000259" key="7">
    <source>
        <dbReference type="Pfam" id="PF17389"/>
    </source>
</evidence>
<dbReference type="InterPro" id="IPR016007">
    <property type="entry name" value="Alpha_rhamnosid"/>
</dbReference>
<dbReference type="Gene3D" id="2.60.40.10">
    <property type="entry name" value="Immunoglobulins"/>
    <property type="match status" value="2"/>
</dbReference>
<dbReference type="EMBL" id="CP013979">
    <property type="protein sequence ID" value="ANJ27498.1"/>
    <property type="molecule type" value="Genomic_DNA"/>
</dbReference>
<reference evidence="10" key="2">
    <citation type="submission" date="2016-01" db="EMBL/GenBank/DDBJ databases">
        <title>Complete genome sequence of Agromyces aureus AR33T and comparison with related organisms.</title>
        <authorList>
            <person name="Corretto E."/>
            <person name="Antonielli L."/>
            <person name="Sessitsch A."/>
            <person name="Brader G."/>
        </authorList>
    </citation>
    <scope>NUCLEOTIDE SEQUENCE [LARGE SCALE GENOMIC DNA]</scope>
    <source>
        <strain evidence="10">AR33</strain>
    </source>
</reference>
<evidence type="ECO:0000313" key="9">
    <source>
        <dbReference type="EMBL" id="ANJ27498.1"/>
    </source>
</evidence>
<feature type="domain" description="Alpha-L-rhamnosidase C-terminal" evidence="8">
    <location>
        <begin position="818"/>
        <end position="883"/>
    </location>
</feature>
<dbReference type="InterPro" id="IPR013737">
    <property type="entry name" value="Bac_rhamnosid_N"/>
</dbReference>
<dbReference type="PROSITE" id="PS51318">
    <property type="entry name" value="TAT"/>
    <property type="match status" value="1"/>
</dbReference>
<dbReference type="Pfam" id="PF08531">
    <property type="entry name" value="Bac_rhamnosid_N"/>
    <property type="match status" value="1"/>
</dbReference>
<organism evidence="9 10">
    <name type="scientific">Agromyces aureus</name>
    <dbReference type="NCBI Taxonomy" id="453304"/>
    <lineage>
        <taxon>Bacteria</taxon>
        <taxon>Bacillati</taxon>
        <taxon>Actinomycetota</taxon>
        <taxon>Actinomycetes</taxon>
        <taxon>Micrococcales</taxon>
        <taxon>Microbacteriaceae</taxon>
        <taxon>Agromyces</taxon>
    </lineage>
</organism>
<dbReference type="STRING" id="453304.ATC03_13040"/>
<gene>
    <name evidence="9" type="ORF">ATC03_13040</name>
</gene>
<feature type="chain" id="PRO_5008249428" description="alpha-L-rhamnosidase" evidence="4">
    <location>
        <begin position="33"/>
        <end position="1457"/>
    </location>
</feature>
<feature type="domain" description="Alpha-L-rhamnosidase concanavalin-like" evidence="5">
    <location>
        <begin position="364"/>
        <end position="454"/>
    </location>
</feature>
<feature type="domain" description="Alpha-L-rhamnosidase six-hairpin glycosidase" evidence="7">
    <location>
        <begin position="473"/>
        <end position="816"/>
    </location>
</feature>
<dbReference type="InterPro" id="IPR035398">
    <property type="entry name" value="Bac_rhamnosid_C"/>
</dbReference>
<dbReference type="PANTHER" id="PTHR33307:SF6">
    <property type="entry name" value="ALPHA-RHAMNOSIDASE (EUROFUNG)-RELATED"/>
    <property type="match status" value="1"/>
</dbReference>
<dbReference type="GO" id="GO:0030596">
    <property type="term" value="F:alpha-L-rhamnosidase activity"/>
    <property type="evidence" value="ECO:0007669"/>
    <property type="project" value="UniProtKB-EC"/>
</dbReference>
<proteinExistence type="predicted"/>
<reference evidence="9 10" key="1">
    <citation type="journal article" date="2016" name="Int. J. Syst. Evol. Microbiol.">
        <title>Agromyces aureus sp. nov., isolated from the rhizosphere of Salix caprea L. grown in a heavy-metal-contaminated soil.</title>
        <authorList>
            <person name="Corretto E."/>
            <person name="Antonielli L."/>
            <person name="Sessitsch A."/>
            <person name="Compant S."/>
            <person name="Gorfer M."/>
            <person name="Kuffner M."/>
            <person name="Brader G."/>
        </authorList>
    </citation>
    <scope>NUCLEOTIDE SEQUENCE [LARGE SCALE GENOMIC DNA]</scope>
    <source>
        <strain evidence="9 10">AR33</strain>
    </source>
</reference>
<dbReference type="Gene3D" id="1.50.10.10">
    <property type="match status" value="1"/>
</dbReference>
<dbReference type="EC" id="3.2.1.40" evidence="2"/>
<dbReference type="InterPro" id="IPR008928">
    <property type="entry name" value="6-hairpin_glycosidase_sf"/>
</dbReference>
<protein>
    <recommendedName>
        <fullName evidence="2">alpha-L-rhamnosidase</fullName>
        <ecNumber evidence="2">3.2.1.40</ecNumber>
    </recommendedName>
</protein>
<keyword evidence="10" id="KW-1185">Reference proteome</keyword>
<evidence type="ECO:0000313" key="10">
    <source>
        <dbReference type="Proteomes" id="UP000078437"/>
    </source>
</evidence>
<dbReference type="InterPro" id="IPR006311">
    <property type="entry name" value="TAT_signal"/>
</dbReference>
<dbReference type="RefSeq" id="WP_067877826.1">
    <property type="nucleotide sequence ID" value="NZ_CP013979.1"/>
</dbReference>
<feature type="domain" description="Bacterial alpha-L-rhamnosidase N-terminal" evidence="6">
    <location>
        <begin position="183"/>
        <end position="348"/>
    </location>
</feature>
<dbReference type="Pfam" id="PF25788">
    <property type="entry name" value="Ig_Rha78A_N"/>
    <property type="match status" value="1"/>
</dbReference>
<sequence>MTAHRTIRAAIAALAAAALTATLAAVASPALAAPPSSIVSIADLTVNARNEPIGIPSDDPVFGWISAATARDVTQSAYRIQVGTTVGGAELWDSGKVESRDQVDIAYPVDRPDLESATRYHWRVQVWDQDDLATGWSDPSWFETGLNEEEDWSGAEWIGRPNGSSSPSKPLLRTEFTTDPTREIASARVYASARGVYELSLNGQKVGDQFLAPGYTDYRTRIQSQTYDVQVQSGRNAIGAALADGWYAGWVADHQNVFGTAADLSVIVKMRIDYTTGSPQWITSDDDWTWSPGPFEAADRHYGETYNAGREIDGWNEPDFDDTAWRAAAVRASTTDRLVAQPDEPVRALQELPGTPTAAQPTAGAKIFDLGQNISGIYRVKLTGKPGETAVISYGESIYNDSAPVDQRGKLFTGSVIGTDRYTFPADCSEPCTTTYTPTFTQHGFRYLQVAGLATLPGDGDAQGILLASDIERTGNLTTSNPMVNQLLSNSYWSAIDNMLSIPTDCPQRGERVGYTGDINLFAPTAMYLLDGRSFLGKYADDLADAQNVTDDEMNGSMPSVVPYSQHIPRANGGPSVGWEDATIGVPYAVWHATGNVALVRKHWPMMQKFLAYSLGFVDGDGVSDRLAYYGDWGYLGGRATPNDVLATAFTAENLRMMAEMAEAIGEPEADEYADRLADVRRGFTDTFVAADGTIQGDAQTGYALALGMDLIDDADVKAKVGTKFTARLAGDGNHLATGFLGLPWLLPALTAIDRDDLAYQLLLNDDYPSWGFEVKMGATTIWEFWNTIAANGTLGWSSQNHYAFGSVTDWINQTVGGIRIGEAGYRSAIIAPKPGGGITSATDTLKTVYGPLSSAWELTADTFDLDVTVPVNTTAEVHLPASGIAAATLDGTALTEATPGVHDVRFDADEHAVIVTLGSGTYALQAQRPDLSVTGTSVEVPQPGLAELTTTVHNAGGAAATVQVRAASASAGLTPGAPSELVSVPPLSSIEIPVEVYFDAGADAANGSVDLEIVDDGVVIAKGSATIAWSKSAQPIVVPPAQFSDWVDFGPGTAEVASQTAHNFTKSANAGTSAEAGVGRAYCRRIAGENWFSADVALPEKGKPFTLTVLETANSTMSKDYRVTVDGTEVSRVRYTPVVGLNTHAIDVRDLTGLDPDADGVVTVRFSFVLGSTPPPNVADCSIADLWVTPLSETADTIAPSVSAAPAPGAERGDAGWYTGPVDVEVKAVDNVALAKVEVDTGEGWAIATAPVRVADDGEHTIRYRAIDAAGNASAERSLVVRIDATAPTVEVSGGPRGEVEASAVPPAPTCAGTDATSGVRSCEITGYSAEVGAHTITAIAVDHAGNSAKATASYRVVDDMPPAVTIETSSRCLAGKAVLGVNVVNTGPTPIDVVVETAYGSKSFSAVAAGKTVYHAFTTRVKELPAGAATVTAGAAGDDAPGAPVSSAYAARSCS</sequence>
<accession>A0A191WH47</accession>
<dbReference type="InterPro" id="IPR013783">
    <property type="entry name" value="Ig-like_fold"/>
</dbReference>
<comment type="catalytic activity">
    <reaction evidence="1">
        <text>Hydrolysis of terminal non-reducing alpha-L-rhamnose residues in alpha-L-rhamnosides.</text>
        <dbReference type="EC" id="3.2.1.40"/>
    </reaction>
</comment>
<dbReference type="NCBIfam" id="NF047446">
    <property type="entry name" value="barrel_OmpL47"/>
    <property type="match status" value="1"/>
</dbReference>
<evidence type="ECO:0000259" key="5">
    <source>
        <dbReference type="Pfam" id="PF05592"/>
    </source>
</evidence>
<dbReference type="InterPro" id="IPR008902">
    <property type="entry name" value="Rhamnosid_concanavalin"/>
</dbReference>
<evidence type="ECO:0000256" key="4">
    <source>
        <dbReference type="SAM" id="SignalP"/>
    </source>
</evidence>
<dbReference type="InterPro" id="IPR058094">
    <property type="entry name" value="Ig-like_OmpL47-like"/>
</dbReference>
<evidence type="ECO:0000256" key="3">
    <source>
        <dbReference type="ARBA" id="ARBA00022801"/>
    </source>
</evidence>
<keyword evidence="3" id="KW-0378">Hydrolase</keyword>
<dbReference type="KEGG" id="agy:ATC03_13040"/>
<name>A0A191WH47_9MICO</name>
<evidence type="ECO:0000259" key="8">
    <source>
        <dbReference type="Pfam" id="PF17390"/>
    </source>
</evidence>
<dbReference type="GO" id="GO:0005975">
    <property type="term" value="P:carbohydrate metabolic process"/>
    <property type="evidence" value="ECO:0007669"/>
    <property type="project" value="InterPro"/>
</dbReference>
<dbReference type="Pfam" id="PF17390">
    <property type="entry name" value="Bac_rhamnosid_C"/>
    <property type="match status" value="1"/>
</dbReference>
<evidence type="ECO:0000256" key="1">
    <source>
        <dbReference type="ARBA" id="ARBA00001445"/>
    </source>
</evidence>
<dbReference type="InterPro" id="IPR035396">
    <property type="entry name" value="Bac_rhamnosid6H"/>
</dbReference>
<dbReference type="Proteomes" id="UP000078437">
    <property type="component" value="Chromosome"/>
</dbReference>
<evidence type="ECO:0000259" key="6">
    <source>
        <dbReference type="Pfam" id="PF08531"/>
    </source>
</evidence>
<dbReference type="Pfam" id="PF05592">
    <property type="entry name" value="Bac_rhamnosid"/>
    <property type="match status" value="1"/>
</dbReference>
<dbReference type="PANTHER" id="PTHR33307">
    <property type="entry name" value="ALPHA-RHAMNOSIDASE (EUROFUNG)"/>
    <property type="match status" value="1"/>
</dbReference>
<dbReference type="Gene3D" id="2.60.420.10">
    <property type="entry name" value="Maltose phosphorylase, domain 3"/>
    <property type="match status" value="1"/>
</dbReference>
<dbReference type="SUPFAM" id="SSF48208">
    <property type="entry name" value="Six-hairpin glycosidases"/>
    <property type="match status" value="1"/>
</dbReference>
<feature type="signal peptide" evidence="4">
    <location>
        <begin position="1"/>
        <end position="32"/>
    </location>
</feature>